<dbReference type="Gene3D" id="2.40.10.10">
    <property type="entry name" value="Trypsin-like serine proteases"/>
    <property type="match status" value="1"/>
</dbReference>
<dbReference type="Proteomes" id="UP000075840">
    <property type="component" value="Unassembled WGS sequence"/>
</dbReference>
<dbReference type="InterPro" id="IPR051333">
    <property type="entry name" value="CLIP_Serine_Protease"/>
</dbReference>
<keyword evidence="2" id="KW-1185">Reference proteome</keyword>
<reference evidence="1" key="1">
    <citation type="submission" date="2022-08" db="UniProtKB">
        <authorList>
            <consortium name="EnsemblMetazoa"/>
        </authorList>
    </citation>
    <scope>IDENTIFICATION</scope>
    <source>
        <strain evidence="1">Dongola</strain>
    </source>
</reference>
<dbReference type="AlphaFoldDB" id="A0A182HLV0"/>
<evidence type="ECO:0000313" key="2">
    <source>
        <dbReference type="Proteomes" id="UP000075840"/>
    </source>
</evidence>
<sequence length="313" mass="34799">LLPPDVIRIGDLNLYDDREDALVQERTIARVIRHPLYNTSSVFYDIALLMLNEKVKTAPTHVKLHGSEVIGIEEIVVHENYTGNLLYNNIAILKLNRSSLHHPDCIAYDMHPLHEIKLFAAGILPQTIYFQDNGEIMTDEFIVPGSCDLLLGGPIGATGLKGMNIFGNDCGFGKPAVALNFVSHKSWLESVILPTKSLRDKPANADVLSYHDEDLEHGSQCSYSNEVNGTCVHIGNCSSIIDIEYAQKRVIFCKSSSVVCCPTNLLKMQPSAIEVEFSECESRYKSLSKLRMEKIATDRSLQYSHTVGSFEVA</sequence>
<accession>A0A182HLV0</accession>
<protein>
    <submittedName>
        <fullName evidence="1">Uncharacterized protein</fullName>
    </submittedName>
</protein>
<dbReference type="SUPFAM" id="SSF50494">
    <property type="entry name" value="Trypsin-like serine proteases"/>
    <property type="match status" value="2"/>
</dbReference>
<dbReference type="InterPro" id="IPR043504">
    <property type="entry name" value="Peptidase_S1_PA_chymotrypsin"/>
</dbReference>
<dbReference type="EnsemblMetazoa" id="AARA002232-RA">
    <property type="protein sequence ID" value="AARA002232-PA"/>
    <property type="gene ID" value="AARA002232"/>
</dbReference>
<evidence type="ECO:0000313" key="1">
    <source>
        <dbReference type="EnsemblMetazoa" id="AARA002232-PA"/>
    </source>
</evidence>
<dbReference type="PANTHER" id="PTHR24260:SF147">
    <property type="entry name" value="EG:BACR7A4.3 PROTEIN-RELATED"/>
    <property type="match status" value="1"/>
</dbReference>
<dbReference type="VEuPathDB" id="VectorBase:AARA21_010178"/>
<dbReference type="PANTHER" id="PTHR24260">
    <property type="match status" value="1"/>
</dbReference>
<organism evidence="1 2">
    <name type="scientific">Anopheles arabiensis</name>
    <name type="common">Mosquito</name>
    <dbReference type="NCBI Taxonomy" id="7173"/>
    <lineage>
        <taxon>Eukaryota</taxon>
        <taxon>Metazoa</taxon>
        <taxon>Ecdysozoa</taxon>
        <taxon>Arthropoda</taxon>
        <taxon>Hexapoda</taxon>
        <taxon>Insecta</taxon>
        <taxon>Pterygota</taxon>
        <taxon>Neoptera</taxon>
        <taxon>Endopterygota</taxon>
        <taxon>Diptera</taxon>
        <taxon>Nematocera</taxon>
        <taxon>Culicoidea</taxon>
        <taxon>Culicidae</taxon>
        <taxon>Anophelinae</taxon>
        <taxon>Anopheles</taxon>
    </lineage>
</organism>
<proteinExistence type="predicted"/>
<name>A0A182HLV0_ANOAR</name>
<dbReference type="VEuPathDB" id="VectorBase:AARA002232"/>
<dbReference type="InterPro" id="IPR009003">
    <property type="entry name" value="Peptidase_S1_PA"/>
</dbReference>
<dbReference type="EMBL" id="APCN01008318">
    <property type="status" value="NOT_ANNOTATED_CDS"/>
    <property type="molecule type" value="Genomic_DNA"/>
</dbReference>